<accession>A0A1V9ZWI2</accession>
<protein>
    <recommendedName>
        <fullName evidence="4">EF-hand domain-containing protein</fullName>
    </recommendedName>
</protein>
<evidence type="ECO:0008006" key="4">
    <source>
        <dbReference type="Google" id="ProtNLM"/>
    </source>
</evidence>
<feature type="transmembrane region" description="Helical" evidence="1">
    <location>
        <begin position="168"/>
        <end position="189"/>
    </location>
</feature>
<evidence type="ECO:0000313" key="3">
    <source>
        <dbReference type="Proteomes" id="UP000243217"/>
    </source>
</evidence>
<name>A0A1V9ZWI2_9STRA</name>
<dbReference type="Proteomes" id="UP000243217">
    <property type="component" value="Unassembled WGS sequence"/>
</dbReference>
<feature type="transmembrane region" description="Helical" evidence="1">
    <location>
        <begin position="6"/>
        <end position="28"/>
    </location>
</feature>
<dbReference type="AlphaFoldDB" id="A0A1V9ZWI2"/>
<gene>
    <name evidence="2" type="ORF">THRCLA_21441</name>
</gene>
<keyword evidence="1" id="KW-0812">Transmembrane</keyword>
<proteinExistence type="predicted"/>
<sequence>VFVVFGGALMILMIFMALFLKIMHHYVLKHAKSHFLSHREDFVGSHFHDDELHEALKSAAIIENEGDLAPPVAMEQMRTVSESIQGLENKNRGCFKNILIVQMIRACYRKVYRPRDQVQDNLDLMLKMPLPFSRRLVQFCVRAFLNVNGLFLNMLLNCVVPTLNKTEMAYLGILQVPLLINAFILAPLLHNFSILEATCRADPKAVFDYIREVIDQNDSNTDSYIDIEALRQTLITFGFKLSSHKIPQNKSKGTTCHVEHSIGIV</sequence>
<evidence type="ECO:0000256" key="1">
    <source>
        <dbReference type="SAM" id="Phobius"/>
    </source>
</evidence>
<organism evidence="2 3">
    <name type="scientific">Thraustotheca clavata</name>
    <dbReference type="NCBI Taxonomy" id="74557"/>
    <lineage>
        <taxon>Eukaryota</taxon>
        <taxon>Sar</taxon>
        <taxon>Stramenopiles</taxon>
        <taxon>Oomycota</taxon>
        <taxon>Saprolegniomycetes</taxon>
        <taxon>Saprolegniales</taxon>
        <taxon>Achlyaceae</taxon>
        <taxon>Thraustotheca</taxon>
    </lineage>
</organism>
<feature type="transmembrane region" description="Helical" evidence="1">
    <location>
        <begin position="136"/>
        <end position="156"/>
    </location>
</feature>
<keyword evidence="1" id="KW-1133">Transmembrane helix</keyword>
<comment type="caution">
    <text evidence="2">The sequence shown here is derived from an EMBL/GenBank/DDBJ whole genome shotgun (WGS) entry which is preliminary data.</text>
</comment>
<reference evidence="2 3" key="1">
    <citation type="journal article" date="2014" name="Genome Biol. Evol.">
        <title>The secreted proteins of Achlya hypogyna and Thraustotheca clavata identify the ancestral oomycete secretome and reveal gene acquisitions by horizontal gene transfer.</title>
        <authorList>
            <person name="Misner I."/>
            <person name="Blouin N."/>
            <person name="Leonard G."/>
            <person name="Richards T.A."/>
            <person name="Lane C.E."/>
        </authorList>
    </citation>
    <scope>NUCLEOTIDE SEQUENCE [LARGE SCALE GENOMIC DNA]</scope>
    <source>
        <strain evidence="2 3">ATCC 34112</strain>
    </source>
</reference>
<dbReference type="STRING" id="74557.A0A1V9ZWI2"/>
<keyword evidence="3" id="KW-1185">Reference proteome</keyword>
<evidence type="ECO:0000313" key="2">
    <source>
        <dbReference type="EMBL" id="OQS02357.1"/>
    </source>
</evidence>
<dbReference type="EMBL" id="JNBS01001143">
    <property type="protein sequence ID" value="OQS02357.1"/>
    <property type="molecule type" value="Genomic_DNA"/>
</dbReference>
<feature type="non-terminal residue" evidence="2">
    <location>
        <position position="1"/>
    </location>
</feature>
<keyword evidence="1" id="KW-0472">Membrane</keyword>